<evidence type="ECO:0000313" key="1">
    <source>
        <dbReference type="EMBL" id="PGZ05003.1"/>
    </source>
</evidence>
<proteinExistence type="predicted"/>
<gene>
    <name evidence="1" type="ORF">COE48_05310</name>
</gene>
<dbReference type="AlphaFoldDB" id="A0AB36VGC2"/>
<dbReference type="RefSeq" id="WP_088011363.1">
    <property type="nucleotide sequence ID" value="NZ_JASVEG010000007.1"/>
</dbReference>
<reference evidence="1 2" key="1">
    <citation type="submission" date="2017-09" db="EMBL/GenBank/DDBJ databases">
        <title>Large-scale bioinformatics analysis of Bacillus genomes uncovers conserved roles of natural products in bacterial physiology.</title>
        <authorList>
            <consortium name="Agbiome Team Llc"/>
            <person name="Bleich R.M."/>
            <person name="Grubbs K.J."/>
            <person name="Santa Maria K.C."/>
            <person name="Allen S.E."/>
            <person name="Farag S."/>
            <person name="Shank E.A."/>
            <person name="Bowers A."/>
        </authorList>
    </citation>
    <scope>NUCLEOTIDE SEQUENCE [LARGE SCALE GENOMIC DNA]</scope>
    <source>
        <strain evidence="1 2">AFS030179</strain>
    </source>
</reference>
<organism evidence="1 2">
    <name type="scientific">Bacillus thuringiensis</name>
    <dbReference type="NCBI Taxonomy" id="1428"/>
    <lineage>
        <taxon>Bacteria</taxon>
        <taxon>Bacillati</taxon>
        <taxon>Bacillota</taxon>
        <taxon>Bacilli</taxon>
        <taxon>Bacillales</taxon>
        <taxon>Bacillaceae</taxon>
        <taxon>Bacillus</taxon>
        <taxon>Bacillus cereus group</taxon>
    </lineage>
</organism>
<comment type="caution">
    <text evidence="1">The sequence shown here is derived from an EMBL/GenBank/DDBJ whole genome shotgun (WGS) entry which is preliminary data.</text>
</comment>
<dbReference type="EMBL" id="NUPM01000005">
    <property type="protein sequence ID" value="PGZ05003.1"/>
    <property type="molecule type" value="Genomic_DNA"/>
</dbReference>
<evidence type="ECO:0008006" key="3">
    <source>
        <dbReference type="Google" id="ProtNLM"/>
    </source>
</evidence>
<accession>A0AB36VGC2</accession>
<protein>
    <recommendedName>
        <fullName evidence="3">Serine acetyltransferase</fullName>
    </recommendedName>
</protein>
<evidence type="ECO:0000313" key="2">
    <source>
        <dbReference type="Proteomes" id="UP000223445"/>
    </source>
</evidence>
<dbReference type="Proteomes" id="UP000223445">
    <property type="component" value="Unassembled WGS sequence"/>
</dbReference>
<name>A0AB36VGC2_BACTU</name>
<sequence length="83" mass="9318">MREQHVLILKDCKKGFLALREIEIGNIEPTQEFIRAALNQYQAKSATAEKRYINNETYHTGGIYVGNKNMVVGNNAIAGHITV</sequence>